<feature type="transmembrane region" description="Helical" evidence="1">
    <location>
        <begin position="21"/>
        <end position="39"/>
    </location>
</feature>
<gene>
    <name evidence="3" type="ORF">ACFONA_08580</name>
</gene>
<keyword evidence="1" id="KW-1133">Transmembrane helix</keyword>
<dbReference type="InterPro" id="IPR012495">
    <property type="entry name" value="TadE-like_dom"/>
</dbReference>
<evidence type="ECO:0000313" key="4">
    <source>
        <dbReference type="Proteomes" id="UP001595713"/>
    </source>
</evidence>
<feature type="domain" description="TadE-like" evidence="2">
    <location>
        <begin position="15"/>
        <end position="57"/>
    </location>
</feature>
<dbReference type="EMBL" id="JBHRXP010000003">
    <property type="protein sequence ID" value="MFC3580219.1"/>
    <property type="molecule type" value="Genomic_DNA"/>
</dbReference>
<evidence type="ECO:0000259" key="2">
    <source>
        <dbReference type="Pfam" id="PF07811"/>
    </source>
</evidence>
<name>A0ABV7SVZ9_9SPHN</name>
<proteinExistence type="predicted"/>
<reference evidence="4" key="1">
    <citation type="journal article" date="2019" name="Int. J. Syst. Evol. Microbiol.">
        <title>The Global Catalogue of Microorganisms (GCM) 10K type strain sequencing project: providing services to taxonomists for standard genome sequencing and annotation.</title>
        <authorList>
            <consortium name="The Broad Institute Genomics Platform"/>
            <consortium name="The Broad Institute Genome Sequencing Center for Infectious Disease"/>
            <person name="Wu L."/>
            <person name="Ma J."/>
        </authorList>
    </citation>
    <scope>NUCLEOTIDE SEQUENCE [LARGE SCALE GENOMIC DNA]</scope>
    <source>
        <strain evidence="4">KCTC 42739</strain>
    </source>
</reference>
<keyword evidence="4" id="KW-1185">Reference proteome</keyword>
<protein>
    <submittedName>
        <fullName evidence="3">TadE/TadG family type IV pilus assembly protein</fullName>
    </submittedName>
</protein>
<evidence type="ECO:0000256" key="1">
    <source>
        <dbReference type="SAM" id="Phobius"/>
    </source>
</evidence>
<dbReference type="Pfam" id="PF07811">
    <property type="entry name" value="TadE"/>
    <property type="match status" value="1"/>
</dbReference>
<dbReference type="Proteomes" id="UP001595713">
    <property type="component" value="Unassembled WGS sequence"/>
</dbReference>
<evidence type="ECO:0000313" key="3">
    <source>
        <dbReference type="EMBL" id="MFC3580219.1"/>
    </source>
</evidence>
<accession>A0ABV7SVZ9</accession>
<comment type="caution">
    <text evidence="3">The sequence shown here is derived from an EMBL/GenBank/DDBJ whole genome shotgun (WGS) entry which is preliminary data.</text>
</comment>
<keyword evidence="1" id="KW-0812">Transmembrane</keyword>
<sequence length="196" mass="21015">MSRRLLQLLRSDQRGNTVIEFAIVAPVMLMLMMGLGDLLHQAYAQSVLSGAIEKAARDSAIQGGANQTTQLDAGVLAVVGKVVKNYTYVSTRKSYASFSLVKAEKFTDTNNNGVRDAKECFDDVNANGIWDADPGKTGQGGANDVALYSMSITYTRIFPVARLLGFSATQTIAAQTLLKNQPYATQAVPTIPSVCT</sequence>
<organism evidence="3 4">
    <name type="scientific">Sphingomonas hylomeconis</name>
    <dbReference type="NCBI Taxonomy" id="1395958"/>
    <lineage>
        <taxon>Bacteria</taxon>
        <taxon>Pseudomonadati</taxon>
        <taxon>Pseudomonadota</taxon>
        <taxon>Alphaproteobacteria</taxon>
        <taxon>Sphingomonadales</taxon>
        <taxon>Sphingomonadaceae</taxon>
        <taxon>Sphingomonas</taxon>
    </lineage>
</organism>
<dbReference type="RefSeq" id="WP_261295439.1">
    <property type="nucleotide sequence ID" value="NZ_JANQBK010000015.1"/>
</dbReference>
<keyword evidence="1" id="KW-0472">Membrane</keyword>